<accession>A0A8J3ERW8</accession>
<keyword evidence="7" id="KW-0223">Dioxygenase</keyword>
<dbReference type="AlphaFoldDB" id="A0A8J3ERW8"/>
<dbReference type="InterPro" id="IPR004183">
    <property type="entry name" value="Xdiol_dOase_suB"/>
</dbReference>
<evidence type="ECO:0000256" key="1">
    <source>
        <dbReference type="ARBA" id="ARBA00001947"/>
    </source>
</evidence>
<evidence type="ECO:0000256" key="4">
    <source>
        <dbReference type="ARBA" id="ARBA00022833"/>
    </source>
</evidence>
<keyword evidence="10" id="KW-1185">Reference proteome</keyword>
<evidence type="ECO:0000313" key="8">
    <source>
        <dbReference type="EMBL" id="NHK29030.1"/>
    </source>
</evidence>
<evidence type="ECO:0000256" key="2">
    <source>
        <dbReference type="ARBA" id="ARBA00007581"/>
    </source>
</evidence>
<evidence type="ECO:0000256" key="5">
    <source>
        <dbReference type="ARBA" id="ARBA00023002"/>
    </source>
</evidence>
<dbReference type="PANTHER" id="PTHR30096:SF0">
    <property type="entry name" value="4,5-DOPA DIOXYGENASE EXTRADIOL-LIKE PROTEIN"/>
    <property type="match status" value="1"/>
</dbReference>
<feature type="domain" description="Extradiol ring-cleavage dioxygenase class III enzyme subunit B" evidence="6">
    <location>
        <begin position="31"/>
        <end position="246"/>
    </location>
</feature>
<comment type="similarity">
    <text evidence="2">Belongs to the DODA-type extradiol aromatic ring-opening dioxygenase family.</text>
</comment>
<reference evidence="7" key="3">
    <citation type="submission" date="2020-09" db="EMBL/GenBank/DDBJ databases">
        <authorList>
            <person name="Sun Q."/>
            <person name="Zhou Y."/>
        </authorList>
    </citation>
    <scope>NUCLEOTIDE SEQUENCE</scope>
    <source>
        <strain evidence="7">CGMCC 1.14984</strain>
    </source>
</reference>
<evidence type="ECO:0000313" key="7">
    <source>
        <dbReference type="EMBL" id="GGI00525.1"/>
    </source>
</evidence>
<comment type="caution">
    <text evidence="7">The sequence shown here is derived from an EMBL/GenBank/DDBJ whole genome shotgun (WGS) entry which is preliminary data.</text>
</comment>
<dbReference type="CDD" id="cd07363">
    <property type="entry name" value="45_DOPA_Dioxygenase"/>
    <property type="match status" value="1"/>
</dbReference>
<dbReference type="Pfam" id="PF02900">
    <property type="entry name" value="LigB"/>
    <property type="match status" value="1"/>
</dbReference>
<sequence>MTAKTIFIPHGGGPLPLLGDPQHAGLTAFLRTLPDRLPRPDAIVLISAHHEGPEIIIGGAEKPDMIYDYNGFPAETYEYRYDAPGAPALAAEVADHLAQAGVAARIDPDAGFDHGVFVPLMLMYPKADIPVLTVSLSSSLDAGLHLAEGKALSFLKERNVLILGSGLSFHNMRSFFRPTRESMVASENFHDWLVEILTSTGLTPAAREQALAAWDEAPDARVCQPREEHLLPLHVCAGFASAAGQTAEIIFDEPLIRHRAIAVLWQ</sequence>
<gene>
    <name evidence="8" type="ORF">FF098_013990</name>
    <name evidence="7" type="ORF">GCM10011355_29020</name>
</gene>
<dbReference type="EMBL" id="BMGZ01000003">
    <property type="protein sequence ID" value="GGI00525.1"/>
    <property type="molecule type" value="Genomic_DNA"/>
</dbReference>
<evidence type="ECO:0000313" key="10">
    <source>
        <dbReference type="Proteomes" id="UP000818603"/>
    </source>
</evidence>
<dbReference type="GO" id="GO:0008270">
    <property type="term" value="F:zinc ion binding"/>
    <property type="evidence" value="ECO:0007669"/>
    <property type="project" value="InterPro"/>
</dbReference>
<protein>
    <submittedName>
        <fullName evidence="7">Dioxygenase</fullName>
    </submittedName>
</protein>
<organism evidence="7 9">
    <name type="scientific">Aquisalinus luteolus</name>
    <dbReference type="NCBI Taxonomy" id="1566827"/>
    <lineage>
        <taxon>Bacteria</taxon>
        <taxon>Pseudomonadati</taxon>
        <taxon>Pseudomonadota</taxon>
        <taxon>Alphaproteobacteria</taxon>
        <taxon>Parvularculales</taxon>
        <taxon>Parvularculaceae</taxon>
        <taxon>Aquisalinus</taxon>
    </lineage>
</organism>
<evidence type="ECO:0000259" key="6">
    <source>
        <dbReference type="Pfam" id="PF02900"/>
    </source>
</evidence>
<dbReference type="GO" id="GO:0008198">
    <property type="term" value="F:ferrous iron binding"/>
    <property type="evidence" value="ECO:0007669"/>
    <property type="project" value="InterPro"/>
</dbReference>
<keyword evidence="3" id="KW-0479">Metal-binding</keyword>
<dbReference type="InterPro" id="IPR014436">
    <property type="entry name" value="Extradiol_dOase_DODA"/>
</dbReference>
<keyword evidence="5" id="KW-0560">Oxidoreductase</keyword>
<dbReference type="SUPFAM" id="SSF53213">
    <property type="entry name" value="LigB-like"/>
    <property type="match status" value="1"/>
</dbReference>
<dbReference type="PIRSF" id="PIRSF006157">
    <property type="entry name" value="Doxgns_DODA"/>
    <property type="match status" value="1"/>
</dbReference>
<name>A0A8J3ERW8_9PROT</name>
<keyword evidence="4" id="KW-0862">Zinc</keyword>
<proteinExistence type="inferred from homology"/>
<evidence type="ECO:0000256" key="3">
    <source>
        <dbReference type="ARBA" id="ARBA00022723"/>
    </source>
</evidence>
<dbReference type="Gene3D" id="3.40.830.10">
    <property type="entry name" value="LigB-like"/>
    <property type="match status" value="1"/>
</dbReference>
<dbReference type="PANTHER" id="PTHR30096">
    <property type="entry name" value="4,5-DOPA DIOXYGENASE EXTRADIOL-LIKE PROTEIN"/>
    <property type="match status" value="1"/>
</dbReference>
<dbReference type="RefSeq" id="WP_155141661.1">
    <property type="nucleotide sequence ID" value="NZ_BMGZ01000003.1"/>
</dbReference>
<dbReference type="GO" id="GO:0016702">
    <property type="term" value="F:oxidoreductase activity, acting on single donors with incorporation of molecular oxygen, incorporation of two atoms of oxygen"/>
    <property type="evidence" value="ECO:0007669"/>
    <property type="project" value="UniProtKB-ARBA"/>
</dbReference>
<comment type="cofactor">
    <cofactor evidence="1">
        <name>Zn(2+)</name>
        <dbReference type="ChEBI" id="CHEBI:29105"/>
    </cofactor>
</comment>
<evidence type="ECO:0000313" key="9">
    <source>
        <dbReference type="Proteomes" id="UP000621856"/>
    </source>
</evidence>
<dbReference type="Proteomes" id="UP000621856">
    <property type="component" value="Unassembled WGS sequence"/>
</dbReference>
<dbReference type="Proteomes" id="UP000818603">
    <property type="component" value="Unassembled WGS sequence"/>
</dbReference>
<dbReference type="EMBL" id="VCJR02000003">
    <property type="protein sequence ID" value="NHK29030.1"/>
    <property type="molecule type" value="Genomic_DNA"/>
</dbReference>
<reference evidence="8 10" key="2">
    <citation type="submission" date="2020-02" db="EMBL/GenBank/DDBJ databases">
        <title>Genome sequence of Parvularcula flava strain NH6-79.</title>
        <authorList>
            <person name="Abdul Karim M.H."/>
            <person name="Lam M.Q."/>
            <person name="Chen S.J."/>
            <person name="Yahya A."/>
            <person name="Shahir S."/>
            <person name="Shamsir M.S."/>
            <person name="Chong C.S."/>
        </authorList>
    </citation>
    <scope>NUCLEOTIDE SEQUENCE [LARGE SCALE GENOMIC DNA]</scope>
    <source>
        <strain evidence="8 10">NH6-79</strain>
    </source>
</reference>
<reference evidence="7" key="1">
    <citation type="journal article" date="2014" name="Int. J. Syst. Evol. Microbiol.">
        <title>Complete genome sequence of Corynebacterium casei LMG S-19264T (=DSM 44701T), isolated from a smear-ripened cheese.</title>
        <authorList>
            <consortium name="US DOE Joint Genome Institute (JGI-PGF)"/>
            <person name="Walter F."/>
            <person name="Albersmeier A."/>
            <person name="Kalinowski J."/>
            <person name="Ruckert C."/>
        </authorList>
    </citation>
    <scope>NUCLEOTIDE SEQUENCE</scope>
    <source>
        <strain evidence="7">CGMCC 1.14984</strain>
    </source>
</reference>